<evidence type="ECO:0000256" key="5">
    <source>
        <dbReference type="SAM" id="MobiDB-lite"/>
    </source>
</evidence>
<accession>A0A4V5N5L5</accession>
<dbReference type="Pfam" id="PF05871">
    <property type="entry name" value="ESCRT-II"/>
    <property type="match status" value="1"/>
</dbReference>
<dbReference type="SUPFAM" id="SSF46785">
    <property type="entry name" value="Winged helix' DNA-binding domain"/>
    <property type="match status" value="2"/>
</dbReference>
<name>A0A4V5N5L5_9PEZI</name>
<keyword evidence="2" id="KW-0813">Transport</keyword>
<evidence type="ECO:0000313" key="6">
    <source>
        <dbReference type="EMBL" id="TKA32329.1"/>
    </source>
</evidence>
<dbReference type="GO" id="GO:0043328">
    <property type="term" value="P:protein transport to vacuole involved in ubiquitin-dependent protein catabolic process via the multivesicular body sorting pathway"/>
    <property type="evidence" value="ECO:0007669"/>
    <property type="project" value="TreeGrafter"/>
</dbReference>
<dbReference type="FunFam" id="1.10.10.10:FF:000141">
    <property type="entry name" value="vacuolar protein-sorting-associated protein 25"/>
    <property type="match status" value="1"/>
</dbReference>
<dbReference type="GO" id="GO:0005198">
    <property type="term" value="F:structural molecule activity"/>
    <property type="evidence" value="ECO:0007669"/>
    <property type="project" value="TreeGrafter"/>
</dbReference>
<dbReference type="Gene3D" id="1.10.10.570">
    <property type="entry name" value="Winged helix' DNA-binding domain. Chain C. Domain 1"/>
    <property type="match status" value="1"/>
</dbReference>
<dbReference type="GO" id="GO:0016236">
    <property type="term" value="P:macroautophagy"/>
    <property type="evidence" value="ECO:0007669"/>
    <property type="project" value="UniProtKB-ARBA"/>
</dbReference>
<dbReference type="AlphaFoldDB" id="A0A4V5N5L5"/>
<evidence type="ECO:0000256" key="2">
    <source>
        <dbReference type="ARBA" id="ARBA00022448"/>
    </source>
</evidence>
<feature type="compositionally biased region" description="Low complexity" evidence="5">
    <location>
        <begin position="56"/>
        <end position="73"/>
    </location>
</feature>
<evidence type="ECO:0000256" key="4">
    <source>
        <dbReference type="ARBA" id="ARBA00030094"/>
    </source>
</evidence>
<dbReference type="Proteomes" id="UP000310066">
    <property type="component" value="Unassembled WGS sequence"/>
</dbReference>
<evidence type="ECO:0000256" key="3">
    <source>
        <dbReference type="ARBA" id="ARBA00022927"/>
    </source>
</evidence>
<gene>
    <name evidence="6" type="ORF">B0A54_14480</name>
</gene>
<dbReference type="PANTHER" id="PTHR13149">
    <property type="entry name" value="VACUOLAR PROTEIN SORTING-ASSOCIATED PROTEIN VPS25"/>
    <property type="match status" value="1"/>
</dbReference>
<dbReference type="GO" id="GO:0000814">
    <property type="term" value="C:ESCRT II complex"/>
    <property type="evidence" value="ECO:0007669"/>
    <property type="project" value="InterPro"/>
</dbReference>
<dbReference type="OrthoDB" id="245150at2759"/>
<dbReference type="STRING" id="329885.A0A4V5N5L5"/>
<dbReference type="InterPro" id="IPR008570">
    <property type="entry name" value="ESCRT-II_cplx_Vps25-sub"/>
</dbReference>
<dbReference type="InterPro" id="IPR036388">
    <property type="entry name" value="WH-like_DNA-bd_sf"/>
</dbReference>
<comment type="caution">
    <text evidence="6">The sequence shown here is derived from an EMBL/GenBank/DDBJ whole genome shotgun (WGS) entry which is preliminary data.</text>
</comment>
<sequence>MPPPPHEPIDLKHLPPYLNSKLPRTTHNHVDLLPLSLPLHPSHRPICSLLLHRPSSHTPQTPTTAPQVALPPTTTATTSNSTFPLPPYTLFPPFYTLQPNHSTLARQLLLWSTLLTSYAAHTHLFKLSLSSPPPDLFSNATLHRSLKQSDIRQILDYMALPANGSKIEWLPPPASSSGRKGGEQSSTCWVWWRSAGEWADRVYEWVVEETGQRGAVLTVWELRAGEGVKGREWEGMEEGMLRRVLGVLVKRGKAQVFGEGEGSGVKFF</sequence>
<evidence type="ECO:0000313" key="7">
    <source>
        <dbReference type="Proteomes" id="UP000310066"/>
    </source>
</evidence>
<dbReference type="GO" id="GO:0042803">
    <property type="term" value="F:protein homodimerization activity"/>
    <property type="evidence" value="ECO:0007669"/>
    <property type="project" value="TreeGrafter"/>
</dbReference>
<dbReference type="InterPro" id="IPR014041">
    <property type="entry name" value="ESCRT-II_cplx_Vps25-sub_N"/>
</dbReference>
<organism evidence="6 7">
    <name type="scientific">Friedmanniomyces endolithicus</name>
    <dbReference type="NCBI Taxonomy" id="329885"/>
    <lineage>
        <taxon>Eukaryota</taxon>
        <taxon>Fungi</taxon>
        <taxon>Dikarya</taxon>
        <taxon>Ascomycota</taxon>
        <taxon>Pezizomycotina</taxon>
        <taxon>Dothideomycetes</taxon>
        <taxon>Dothideomycetidae</taxon>
        <taxon>Mycosphaerellales</taxon>
        <taxon>Teratosphaeriaceae</taxon>
        <taxon>Friedmanniomyces</taxon>
    </lineage>
</organism>
<protein>
    <recommendedName>
        <fullName evidence="4">ESCRT-II complex subunit VPS25</fullName>
    </recommendedName>
</protein>
<dbReference type="InterPro" id="IPR036390">
    <property type="entry name" value="WH_DNA-bd_sf"/>
</dbReference>
<dbReference type="Gene3D" id="1.10.10.10">
    <property type="entry name" value="Winged helix-like DNA-binding domain superfamily/Winged helix DNA-binding domain"/>
    <property type="match status" value="1"/>
</dbReference>
<comment type="similarity">
    <text evidence="1">Belongs to the VPS25 family.</text>
</comment>
<dbReference type="PANTHER" id="PTHR13149:SF0">
    <property type="entry name" value="VACUOLAR PROTEIN-SORTING-ASSOCIATED PROTEIN 25"/>
    <property type="match status" value="1"/>
</dbReference>
<dbReference type="EMBL" id="NAJP01000091">
    <property type="protein sequence ID" value="TKA32329.1"/>
    <property type="molecule type" value="Genomic_DNA"/>
</dbReference>
<proteinExistence type="inferred from homology"/>
<keyword evidence="3" id="KW-0653">Protein transport</keyword>
<evidence type="ECO:0000256" key="1">
    <source>
        <dbReference type="ARBA" id="ARBA00009674"/>
    </source>
</evidence>
<reference evidence="6 7" key="1">
    <citation type="submission" date="2017-03" db="EMBL/GenBank/DDBJ databases">
        <title>Genomes of endolithic fungi from Antarctica.</title>
        <authorList>
            <person name="Coleine C."/>
            <person name="Masonjones S."/>
            <person name="Stajich J.E."/>
        </authorList>
    </citation>
    <scope>NUCLEOTIDE SEQUENCE [LARGE SCALE GENOMIC DNA]</scope>
    <source>
        <strain evidence="6 7">CCFEE 5311</strain>
    </source>
</reference>
<feature type="region of interest" description="Disordered" evidence="5">
    <location>
        <begin position="53"/>
        <end position="73"/>
    </location>
</feature>